<evidence type="ECO:0000313" key="2">
    <source>
        <dbReference type="Proteomes" id="UP000321638"/>
    </source>
</evidence>
<dbReference type="EMBL" id="VDUZ01000052">
    <property type="protein sequence ID" value="TXL70890.1"/>
    <property type="molecule type" value="Genomic_DNA"/>
</dbReference>
<dbReference type="Gene3D" id="3.30.1390.10">
    <property type="match status" value="1"/>
</dbReference>
<dbReference type="Proteomes" id="UP000321638">
    <property type="component" value="Unassembled WGS sequence"/>
</dbReference>
<name>A0A5C8PB28_9HYPH</name>
<organism evidence="1 2">
    <name type="scientific">Vineibacter terrae</name>
    <dbReference type="NCBI Taxonomy" id="2586908"/>
    <lineage>
        <taxon>Bacteria</taxon>
        <taxon>Pseudomonadati</taxon>
        <taxon>Pseudomonadota</taxon>
        <taxon>Alphaproteobacteria</taxon>
        <taxon>Hyphomicrobiales</taxon>
        <taxon>Vineibacter</taxon>
    </lineage>
</organism>
<evidence type="ECO:0008006" key="3">
    <source>
        <dbReference type="Google" id="ProtNLM"/>
    </source>
</evidence>
<keyword evidence="2" id="KW-1185">Reference proteome</keyword>
<dbReference type="OrthoDB" id="8857528at2"/>
<gene>
    <name evidence="1" type="ORF">FHP25_32705</name>
</gene>
<evidence type="ECO:0000313" key="1">
    <source>
        <dbReference type="EMBL" id="TXL70890.1"/>
    </source>
</evidence>
<sequence>MVGIVASSREKRLERRVGNIERKLSLLLQHFSVDPGSMPPPSEQVRRLAALPDGKMKAIRAYREETGASLKEAKALVGGLTHDG</sequence>
<comment type="caution">
    <text evidence="1">The sequence shown here is derived from an EMBL/GenBank/DDBJ whole genome shotgun (WGS) entry which is preliminary data.</text>
</comment>
<protein>
    <recommendedName>
        <fullName evidence="3">Ribosomal protein L7/L12 C-terminal domain-containing protein</fullName>
    </recommendedName>
</protein>
<proteinExistence type="predicted"/>
<dbReference type="AlphaFoldDB" id="A0A5C8PB28"/>
<accession>A0A5C8PB28</accession>
<dbReference type="InterPro" id="IPR014719">
    <property type="entry name" value="Ribosomal_bL12_C/ClpS-like"/>
</dbReference>
<reference evidence="1 2" key="1">
    <citation type="submission" date="2019-06" db="EMBL/GenBank/DDBJ databases">
        <title>New taxonomy in bacterial strain CC-CFT640, isolated from vineyard.</title>
        <authorList>
            <person name="Lin S.-Y."/>
            <person name="Tsai C.-F."/>
            <person name="Young C.-C."/>
        </authorList>
    </citation>
    <scope>NUCLEOTIDE SEQUENCE [LARGE SCALE GENOMIC DNA]</scope>
    <source>
        <strain evidence="1 2">CC-CFT640</strain>
    </source>
</reference>